<dbReference type="EMBL" id="KQ434923">
    <property type="protein sequence ID" value="KZC11509.1"/>
    <property type="molecule type" value="Genomic_DNA"/>
</dbReference>
<dbReference type="AlphaFoldDB" id="A0A154PI40"/>
<dbReference type="Proteomes" id="UP000076502">
    <property type="component" value="Unassembled WGS sequence"/>
</dbReference>
<reference evidence="2 3" key="1">
    <citation type="submission" date="2015-07" db="EMBL/GenBank/DDBJ databases">
        <title>The genome of Dufourea novaeangliae.</title>
        <authorList>
            <person name="Pan H."/>
            <person name="Kapheim K."/>
        </authorList>
    </citation>
    <scope>NUCLEOTIDE SEQUENCE [LARGE SCALE GENOMIC DNA]</scope>
    <source>
        <strain evidence="2">0120121106</strain>
        <tissue evidence="2">Whole body</tissue>
    </source>
</reference>
<feature type="compositionally biased region" description="Polar residues" evidence="1">
    <location>
        <begin position="42"/>
        <end position="58"/>
    </location>
</feature>
<protein>
    <submittedName>
        <fullName evidence="2">Uncharacterized protein</fullName>
    </submittedName>
</protein>
<gene>
    <name evidence="2" type="ORF">WN55_03068</name>
</gene>
<keyword evidence="3" id="KW-1185">Reference proteome</keyword>
<evidence type="ECO:0000313" key="3">
    <source>
        <dbReference type="Proteomes" id="UP000076502"/>
    </source>
</evidence>
<accession>A0A154PI40</accession>
<feature type="region of interest" description="Disordered" evidence="1">
    <location>
        <begin position="37"/>
        <end position="80"/>
    </location>
</feature>
<organism evidence="2 3">
    <name type="scientific">Dufourea novaeangliae</name>
    <name type="common">Sweat bee</name>
    <dbReference type="NCBI Taxonomy" id="178035"/>
    <lineage>
        <taxon>Eukaryota</taxon>
        <taxon>Metazoa</taxon>
        <taxon>Ecdysozoa</taxon>
        <taxon>Arthropoda</taxon>
        <taxon>Hexapoda</taxon>
        <taxon>Insecta</taxon>
        <taxon>Pterygota</taxon>
        <taxon>Neoptera</taxon>
        <taxon>Endopterygota</taxon>
        <taxon>Hymenoptera</taxon>
        <taxon>Apocrita</taxon>
        <taxon>Aculeata</taxon>
        <taxon>Apoidea</taxon>
        <taxon>Anthophila</taxon>
        <taxon>Halictidae</taxon>
        <taxon>Rophitinae</taxon>
        <taxon>Dufourea</taxon>
    </lineage>
</organism>
<evidence type="ECO:0000313" key="2">
    <source>
        <dbReference type="EMBL" id="KZC11509.1"/>
    </source>
</evidence>
<proteinExistence type="predicted"/>
<name>A0A154PI40_DUFNO</name>
<evidence type="ECO:0000256" key="1">
    <source>
        <dbReference type="SAM" id="MobiDB-lite"/>
    </source>
</evidence>
<sequence length="80" mass="8791">MFAGPGKPGTSSSLVTLDTSHVASRFRYTFSLVNTRQKRMNNHASDSPRSPITETSPTCRPVTTDWPDPTVHRKPPGILP</sequence>